<dbReference type="Proteomes" id="UP001519460">
    <property type="component" value="Unassembled WGS sequence"/>
</dbReference>
<name>A0ABD0LXY2_9CAEN</name>
<dbReference type="AlphaFoldDB" id="A0ABD0LXY2"/>
<organism evidence="1 2">
    <name type="scientific">Batillaria attramentaria</name>
    <dbReference type="NCBI Taxonomy" id="370345"/>
    <lineage>
        <taxon>Eukaryota</taxon>
        <taxon>Metazoa</taxon>
        <taxon>Spiralia</taxon>
        <taxon>Lophotrochozoa</taxon>
        <taxon>Mollusca</taxon>
        <taxon>Gastropoda</taxon>
        <taxon>Caenogastropoda</taxon>
        <taxon>Sorbeoconcha</taxon>
        <taxon>Cerithioidea</taxon>
        <taxon>Batillariidae</taxon>
        <taxon>Batillaria</taxon>
    </lineage>
</organism>
<dbReference type="EMBL" id="JACVVK020000016">
    <property type="protein sequence ID" value="KAK7504262.1"/>
    <property type="molecule type" value="Genomic_DNA"/>
</dbReference>
<evidence type="ECO:0000313" key="2">
    <source>
        <dbReference type="Proteomes" id="UP001519460"/>
    </source>
</evidence>
<comment type="caution">
    <text evidence="1">The sequence shown here is derived from an EMBL/GenBank/DDBJ whole genome shotgun (WGS) entry which is preliminary data.</text>
</comment>
<sequence>MKSKARCQDSKQETRQVAPSLTLSLVSRRTRASEPQPPTSFVYWQQVATECPSSMPAGVLRIRRHACHSLSFTAHCLLSLIVSQWASTKLCCLFSHFSPWSPFVRHPGRHGRQ</sequence>
<gene>
    <name evidence="1" type="ORF">BaRGS_00004566</name>
</gene>
<reference evidence="1 2" key="1">
    <citation type="journal article" date="2023" name="Sci. Data">
        <title>Genome assembly of the Korean intertidal mud-creeper Batillaria attramentaria.</title>
        <authorList>
            <person name="Patra A.K."/>
            <person name="Ho P.T."/>
            <person name="Jun S."/>
            <person name="Lee S.J."/>
            <person name="Kim Y."/>
            <person name="Won Y.J."/>
        </authorList>
    </citation>
    <scope>NUCLEOTIDE SEQUENCE [LARGE SCALE GENOMIC DNA]</scope>
    <source>
        <strain evidence="1">Wonlab-2016</strain>
    </source>
</reference>
<evidence type="ECO:0000313" key="1">
    <source>
        <dbReference type="EMBL" id="KAK7504262.1"/>
    </source>
</evidence>
<accession>A0ABD0LXY2</accession>
<keyword evidence="2" id="KW-1185">Reference proteome</keyword>
<proteinExistence type="predicted"/>
<protein>
    <submittedName>
        <fullName evidence="1">Uncharacterized protein</fullName>
    </submittedName>
</protein>